<dbReference type="InterPro" id="IPR038369">
    <property type="entry name" value="SpoVAD_sf"/>
</dbReference>
<sequence>MGATDVITRIGKRTLRFGRGPWAASWAASVGKKEKEGPLGALFDQCHEDTTLGLESWEQAESRLQSEAAQLALRKAGMEREAIDCVFAGDLLNQCAASVFGLRELDIPFLGQYGACSTMAQTLGMAAVFVEAGAARRALAVTSSHFCSAERQFRLPLEYGGQRTPTAQWTATASGAVIVSREPPSGVERAVVVREATFGRMRDLGIKDAANMGAAMAPAAWETLLDYFTDTASTPSDFDLILTGDLGAVGSDLLRELALRDGFDIAAVHNDGGLMLYDRQRQDVHAGASGCGCSAAVLCSVVLGDLLAGRMQDVLFVGTGALMSLTTSQQGESIPGVAHLIHLRSVPVHSHTDTGAAGR</sequence>
<reference evidence="2" key="2">
    <citation type="journal article" date="2021" name="PeerJ">
        <title>Extensive microbial diversity within the chicken gut microbiome revealed by metagenomics and culture.</title>
        <authorList>
            <person name="Gilroy R."/>
            <person name="Ravi A."/>
            <person name="Getino M."/>
            <person name="Pursley I."/>
            <person name="Horton D.L."/>
            <person name="Alikhan N.F."/>
            <person name="Baker D."/>
            <person name="Gharbi K."/>
            <person name="Hall N."/>
            <person name="Watson M."/>
            <person name="Adriaenssens E.M."/>
            <person name="Foster-Nyarko E."/>
            <person name="Jarju S."/>
            <person name="Secka A."/>
            <person name="Antonio M."/>
            <person name="Oren A."/>
            <person name="Chaudhuri R.R."/>
            <person name="La Ragione R."/>
            <person name="Hildebrand F."/>
            <person name="Pallen M.J."/>
        </authorList>
    </citation>
    <scope>NUCLEOTIDE SEQUENCE</scope>
    <source>
        <strain evidence="2">6086</strain>
    </source>
</reference>
<dbReference type="Pfam" id="PF07451">
    <property type="entry name" value="SpoVAD"/>
    <property type="match status" value="1"/>
</dbReference>
<evidence type="ECO:0000313" key="3">
    <source>
        <dbReference type="Proteomes" id="UP000824141"/>
    </source>
</evidence>
<proteinExistence type="predicted"/>
<gene>
    <name evidence="2" type="ORF">IAD03_03225</name>
</gene>
<dbReference type="EMBL" id="DVJM01000057">
    <property type="protein sequence ID" value="HIS78362.1"/>
    <property type="molecule type" value="Genomic_DNA"/>
</dbReference>
<dbReference type="PIRSF" id="PIRSF011570">
    <property type="entry name" value="SpoVAD"/>
    <property type="match status" value="1"/>
</dbReference>
<dbReference type="GO" id="GO:0016746">
    <property type="term" value="F:acyltransferase activity"/>
    <property type="evidence" value="ECO:0007669"/>
    <property type="project" value="InterPro"/>
</dbReference>
<comment type="caution">
    <text evidence="2">The sequence shown here is derived from an EMBL/GenBank/DDBJ whole genome shotgun (WGS) entry which is preliminary data.</text>
</comment>
<dbReference type="InterPro" id="IPR016039">
    <property type="entry name" value="Thiolase-like"/>
</dbReference>
<evidence type="ECO:0000256" key="1">
    <source>
        <dbReference type="SAM" id="Coils"/>
    </source>
</evidence>
<dbReference type="Proteomes" id="UP000824141">
    <property type="component" value="Unassembled WGS sequence"/>
</dbReference>
<evidence type="ECO:0000313" key="2">
    <source>
        <dbReference type="EMBL" id="HIS78362.1"/>
    </source>
</evidence>
<dbReference type="Gene3D" id="3.40.47.40">
    <property type="entry name" value="Stage V sporulation protein AD"/>
    <property type="match status" value="1"/>
</dbReference>
<organism evidence="2 3">
    <name type="scientific">Candidatus Caccousia stercoris</name>
    <dbReference type="NCBI Taxonomy" id="2840723"/>
    <lineage>
        <taxon>Bacteria</taxon>
        <taxon>Bacillati</taxon>
        <taxon>Bacillota</taxon>
        <taxon>Clostridia</taxon>
        <taxon>Eubacteriales</taxon>
        <taxon>Oscillospiraceae</taxon>
        <taxon>Oscillospiraceae incertae sedis</taxon>
        <taxon>Candidatus Caccousia</taxon>
    </lineage>
</organism>
<keyword evidence="1" id="KW-0175">Coiled coil</keyword>
<dbReference type="AlphaFoldDB" id="A0A9D1FRA4"/>
<dbReference type="InterPro" id="IPR010894">
    <property type="entry name" value="SpoVAD"/>
</dbReference>
<reference evidence="2" key="1">
    <citation type="submission" date="2020-10" db="EMBL/GenBank/DDBJ databases">
        <authorList>
            <person name="Gilroy R."/>
        </authorList>
    </citation>
    <scope>NUCLEOTIDE SEQUENCE</scope>
    <source>
        <strain evidence="2">6086</strain>
    </source>
</reference>
<accession>A0A9D1FRA4</accession>
<feature type="coiled-coil region" evidence="1">
    <location>
        <begin position="54"/>
        <end position="81"/>
    </location>
</feature>
<dbReference type="NCBIfam" id="NF006160">
    <property type="entry name" value="PRK08304.1"/>
    <property type="match status" value="1"/>
</dbReference>
<protein>
    <submittedName>
        <fullName evidence="2">Stage V sporulation protein AD</fullName>
    </submittedName>
</protein>
<dbReference type="SUPFAM" id="SSF53901">
    <property type="entry name" value="Thiolase-like"/>
    <property type="match status" value="1"/>
</dbReference>
<name>A0A9D1FRA4_9FIRM</name>